<keyword evidence="1" id="KW-0812">Transmembrane</keyword>
<feature type="domain" description="DUF4408" evidence="2">
    <location>
        <begin position="18"/>
        <end position="38"/>
    </location>
</feature>
<reference evidence="3 4" key="1">
    <citation type="journal article" date="2024" name="G3 (Bethesda)">
        <title>Genome assembly of Hibiscus sabdariffa L. provides insights into metabolisms of medicinal natural products.</title>
        <authorList>
            <person name="Kim T."/>
        </authorList>
    </citation>
    <scope>NUCLEOTIDE SEQUENCE [LARGE SCALE GENOMIC DNA]</scope>
    <source>
        <strain evidence="3">TK-2024</strain>
        <tissue evidence="3">Old leaves</tissue>
    </source>
</reference>
<keyword evidence="1" id="KW-1133">Transmembrane helix</keyword>
<evidence type="ECO:0000259" key="2">
    <source>
        <dbReference type="Pfam" id="PF14364"/>
    </source>
</evidence>
<feature type="transmembrane region" description="Helical" evidence="1">
    <location>
        <begin position="151"/>
        <end position="169"/>
    </location>
</feature>
<dbReference type="Proteomes" id="UP001396334">
    <property type="component" value="Unassembled WGS sequence"/>
</dbReference>
<evidence type="ECO:0000256" key="1">
    <source>
        <dbReference type="SAM" id="Phobius"/>
    </source>
</evidence>
<comment type="caution">
    <text evidence="3">The sequence shown here is derived from an EMBL/GenBank/DDBJ whole genome shotgun (WGS) entry which is preliminary data.</text>
</comment>
<organism evidence="3 4">
    <name type="scientific">Hibiscus sabdariffa</name>
    <name type="common">roselle</name>
    <dbReference type="NCBI Taxonomy" id="183260"/>
    <lineage>
        <taxon>Eukaryota</taxon>
        <taxon>Viridiplantae</taxon>
        <taxon>Streptophyta</taxon>
        <taxon>Embryophyta</taxon>
        <taxon>Tracheophyta</taxon>
        <taxon>Spermatophyta</taxon>
        <taxon>Magnoliopsida</taxon>
        <taxon>eudicotyledons</taxon>
        <taxon>Gunneridae</taxon>
        <taxon>Pentapetalae</taxon>
        <taxon>rosids</taxon>
        <taxon>malvids</taxon>
        <taxon>Malvales</taxon>
        <taxon>Malvaceae</taxon>
        <taxon>Malvoideae</taxon>
        <taxon>Hibiscus</taxon>
    </lineage>
</organism>
<proteinExistence type="predicted"/>
<dbReference type="InterPro" id="IPR025520">
    <property type="entry name" value="DUF4408"/>
</dbReference>
<keyword evidence="1" id="KW-0472">Membrane</keyword>
<protein>
    <recommendedName>
        <fullName evidence="2">DUF4408 domain-containing protein</fullName>
    </recommendedName>
</protein>
<accession>A0ABR2SJI6</accession>
<gene>
    <name evidence="3" type="ORF">V6N11_038294</name>
</gene>
<sequence length="270" mass="30709">MEHFLLTSPPCIWSSFSNPKCLFIVVNVIVIFLVGESRVVIGSNKSPVGGDVYDEFVERSRSRVRRIEASSNEDKGIDCKEDVIRCESESTEDVIRCESESKEERTCENVGEENGNEIVEDEQVVELPAEELNKRVEEFIARVNKQRWMEAQLLCLFIVVNVIVIFLVGESRVVTGSNKSPVGGDIYNEYVERSPSRVKRIEAGSNENEGMDCKEKMVTCESESTEDVIRREFESEEEQTCENVAKENQSEIVEDEQVIEFTAEELNKKS</sequence>
<dbReference type="PANTHER" id="PTHR35762:SF5">
    <property type="entry name" value="DUF4408 DOMAIN-CONTAINING PROTEIN"/>
    <property type="match status" value="1"/>
</dbReference>
<dbReference type="PANTHER" id="PTHR35762">
    <property type="entry name" value="TRANSMEMBRANE PROTEIN"/>
    <property type="match status" value="1"/>
</dbReference>
<dbReference type="Pfam" id="PF14364">
    <property type="entry name" value="DUF4408"/>
    <property type="match status" value="2"/>
</dbReference>
<name>A0ABR2SJI6_9ROSI</name>
<evidence type="ECO:0000313" key="4">
    <source>
        <dbReference type="Proteomes" id="UP001396334"/>
    </source>
</evidence>
<feature type="domain" description="DUF4408" evidence="2">
    <location>
        <begin position="155"/>
        <end position="172"/>
    </location>
</feature>
<keyword evidence="4" id="KW-1185">Reference proteome</keyword>
<evidence type="ECO:0000313" key="3">
    <source>
        <dbReference type="EMBL" id="KAK9025425.1"/>
    </source>
</evidence>
<dbReference type="EMBL" id="JBBPBN010000013">
    <property type="protein sequence ID" value="KAK9025425.1"/>
    <property type="molecule type" value="Genomic_DNA"/>
</dbReference>